<dbReference type="EMBL" id="JAERRJ010000024">
    <property type="protein sequence ID" value="MBL1080119.1"/>
    <property type="molecule type" value="Genomic_DNA"/>
</dbReference>
<feature type="region of interest" description="Disordered" evidence="1">
    <location>
        <begin position="42"/>
        <end position="103"/>
    </location>
</feature>
<evidence type="ECO:0000256" key="1">
    <source>
        <dbReference type="SAM" id="MobiDB-lite"/>
    </source>
</evidence>
<keyword evidence="4" id="KW-1185">Reference proteome</keyword>
<dbReference type="RefSeq" id="WP_201958306.1">
    <property type="nucleotide sequence ID" value="NZ_JAERRJ010000024.1"/>
</dbReference>
<evidence type="ECO:0000313" key="4">
    <source>
        <dbReference type="Proteomes" id="UP000602198"/>
    </source>
</evidence>
<feature type="signal peptide" evidence="2">
    <location>
        <begin position="1"/>
        <end position="33"/>
    </location>
</feature>
<keyword evidence="2" id="KW-0732">Signal</keyword>
<reference evidence="3 4" key="1">
    <citation type="submission" date="2021-01" db="EMBL/GenBank/DDBJ databases">
        <title>WGS of actinomycetes isolated from Thailand.</title>
        <authorList>
            <person name="Thawai C."/>
        </authorList>
    </citation>
    <scope>NUCLEOTIDE SEQUENCE [LARGE SCALE GENOMIC DNA]</scope>
    <source>
        <strain evidence="3 4">LPG 2</strain>
    </source>
</reference>
<sequence length="103" mass="10264">MKNNPNSRSLVRQVLITAALACSATVLPATAIAVPPAILHLQSSAPGSSSASDGDTGGALNREQTPGRDLRVGPQNGSFNGNSAGSDQSGFPGMGLTGDFNGN</sequence>
<evidence type="ECO:0000313" key="3">
    <source>
        <dbReference type="EMBL" id="MBL1080119.1"/>
    </source>
</evidence>
<feature type="chain" id="PRO_5046698808" evidence="2">
    <location>
        <begin position="34"/>
        <end position="103"/>
    </location>
</feature>
<accession>A0ABS1MIH4</accession>
<gene>
    <name evidence="3" type="ORF">JK358_37565</name>
</gene>
<feature type="compositionally biased region" description="Polar residues" evidence="1">
    <location>
        <begin position="75"/>
        <end position="89"/>
    </location>
</feature>
<protein>
    <submittedName>
        <fullName evidence="3">Uncharacterized protein</fullName>
    </submittedName>
</protein>
<dbReference type="Proteomes" id="UP000602198">
    <property type="component" value="Unassembled WGS sequence"/>
</dbReference>
<name>A0ABS1MIH4_9NOCA</name>
<organism evidence="3 4">
    <name type="scientific">Nocardia acididurans</name>
    <dbReference type="NCBI Taxonomy" id="2802282"/>
    <lineage>
        <taxon>Bacteria</taxon>
        <taxon>Bacillati</taxon>
        <taxon>Actinomycetota</taxon>
        <taxon>Actinomycetes</taxon>
        <taxon>Mycobacteriales</taxon>
        <taxon>Nocardiaceae</taxon>
        <taxon>Nocardia</taxon>
    </lineage>
</organism>
<comment type="caution">
    <text evidence="3">The sequence shown here is derived from an EMBL/GenBank/DDBJ whole genome shotgun (WGS) entry which is preliminary data.</text>
</comment>
<proteinExistence type="predicted"/>
<evidence type="ECO:0000256" key="2">
    <source>
        <dbReference type="SAM" id="SignalP"/>
    </source>
</evidence>
<feature type="compositionally biased region" description="Low complexity" evidence="1">
    <location>
        <begin position="43"/>
        <end position="54"/>
    </location>
</feature>